<evidence type="ECO:0000256" key="3">
    <source>
        <dbReference type="ARBA" id="ARBA00022617"/>
    </source>
</evidence>
<dbReference type="GO" id="GO:0016705">
    <property type="term" value="F:oxidoreductase activity, acting on paired donors, with incorporation or reduction of molecular oxygen"/>
    <property type="evidence" value="ECO:0007669"/>
    <property type="project" value="InterPro"/>
</dbReference>
<evidence type="ECO:0000256" key="1">
    <source>
        <dbReference type="ARBA" id="ARBA00001971"/>
    </source>
</evidence>
<accession>A0A7C8Z168</accession>
<evidence type="ECO:0000256" key="8">
    <source>
        <dbReference type="ARBA" id="ARBA00023004"/>
    </source>
</evidence>
<keyword evidence="5 11" id="KW-0479">Metal-binding</keyword>
<dbReference type="InterPro" id="IPR001128">
    <property type="entry name" value="Cyt_P450"/>
</dbReference>
<evidence type="ECO:0000256" key="5">
    <source>
        <dbReference type="ARBA" id="ARBA00022723"/>
    </source>
</evidence>
<organism evidence="14">
    <name type="scientific">Opuntia streptacantha</name>
    <name type="common">Prickly pear cactus</name>
    <name type="synonym">Opuntia cardona</name>
    <dbReference type="NCBI Taxonomy" id="393608"/>
    <lineage>
        <taxon>Eukaryota</taxon>
        <taxon>Viridiplantae</taxon>
        <taxon>Streptophyta</taxon>
        <taxon>Embryophyta</taxon>
        <taxon>Tracheophyta</taxon>
        <taxon>Spermatophyta</taxon>
        <taxon>Magnoliopsida</taxon>
        <taxon>eudicotyledons</taxon>
        <taxon>Gunneridae</taxon>
        <taxon>Pentapetalae</taxon>
        <taxon>Caryophyllales</taxon>
        <taxon>Cactineae</taxon>
        <taxon>Cactaceae</taxon>
        <taxon>Opuntioideae</taxon>
        <taxon>Opuntia</taxon>
    </lineage>
</organism>
<keyword evidence="6" id="KW-1133">Transmembrane helix</keyword>
<comment type="cofactor">
    <cofactor evidence="1 11">
        <name>heme</name>
        <dbReference type="ChEBI" id="CHEBI:30413"/>
    </cofactor>
</comment>
<dbReference type="PANTHER" id="PTHR47947">
    <property type="entry name" value="CYTOCHROME P450 82C3-RELATED"/>
    <property type="match status" value="1"/>
</dbReference>
<dbReference type="AlphaFoldDB" id="A0A7C8Z168"/>
<dbReference type="PRINTS" id="PR00385">
    <property type="entry name" value="P450"/>
</dbReference>
<dbReference type="EMBL" id="GISG01076213">
    <property type="protein sequence ID" value="MBA4631015.1"/>
    <property type="molecule type" value="Transcribed_RNA"/>
</dbReference>
<keyword evidence="9 12" id="KW-0503">Monooxygenase</keyword>
<sequence length="472" mass="53614">MAYPGPPPHARTYLHPPSQDPSHHGRPLRTHLRLGRHRVYIVSSHDLARECYTKNDVALASRPKMLASQHLGFNYAMLGFTPYGQYWRELRKLVTSRLLSSHRLEQLRPIRTAEVVDLVKRLGLGSNQSAGRTLVDLKREFLDLSLGIIGRVVVGKDYTKEDEKEEGRRWQRALEEVFYLFGIVVVGDFVPWLRWVDLGGHERKMKRVNKELDEILEKMIDEHRARKLNICGDQEEKDFMDVMIKLLDGTKLGGYEADHVTKATVFNLIAGGSDTTATTLTWTMSLLLNHPNCLKEAQAELDLHIGKDRLVTEPDILNLPYLQAIVKEALRLYPPSPLSAQHLAVEDCTIGGYHVEKGSRVVVNMHKIQHDPKVWDPEPSEFWPERFLTTHKNIDVKGQHYELIPFSAGRRGCPGTAFALQVVHLALASLLHAFEFSADAQIDMTESSGLSNMKVGPLQVFLTPRLPNHLYE</sequence>
<feature type="region of interest" description="Disordered" evidence="13">
    <location>
        <begin position="1"/>
        <end position="27"/>
    </location>
</feature>
<dbReference type="InterPro" id="IPR036396">
    <property type="entry name" value="Cyt_P450_sf"/>
</dbReference>
<evidence type="ECO:0000256" key="7">
    <source>
        <dbReference type="ARBA" id="ARBA00023002"/>
    </source>
</evidence>
<dbReference type="PROSITE" id="PS00086">
    <property type="entry name" value="CYTOCHROME_P450"/>
    <property type="match status" value="1"/>
</dbReference>
<evidence type="ECO:0000256" key="4">
    <source>
        <dbReference type="ARBA" id="ARBA00022692"/>
    </source>
</evidence>
<dbReference type="PANTHER" id="PTHR47947:SF26">
    <property type="entry name" value="CYTOCHROME P450"/>
    <property type="match status" value="1"/>
</dbReference>
<dbReference type="PRINTS" id="PR00463">
    <property type="entry name" value="EP450I"/>
</dbReference>
<keyword evidence="7 12" id="KW-0560">Oxidoreductase</keyword>
<dbReference type="GO" id="GO:0016020">
    <property type="term" value="C:membrane"/>
    <property type="evidence" value="ECO:0007669"/>
    <property type="project" value="UniProtKB-SubCell"/>
</dbReference>
<name>A0A7C8Z168_OPUST</name>
<reference evidence="14" key="2">
    <citation type="submission" date="2020-07" db="EMBL/GenBank/DDBJ databases">
        <authorList>
            <person name="Vera ALvarez R."/>
            <person name="Arias-Moreno D.M."/>
            <person name="Jimenez-Jacinto V."/>
            <person name="Jimenez-Bremont J.F."/>
            <person name="Swaminathan K."/>
            <person name="Moose S.P."/>
            <person name="Guerrero-Gonzalez M.L."/>
            <person name="Marino-Ramirez L."/>
            <person name="Landsman D."/>
            <person name="Rodriguez-Kessler M."/>
            <person name="Delgado-Sanchez P."/>
        </authorList>
    </citation>
    <scope>NUCLEOTIDE SEQUENCE</scope>
    <source>
        <tissue evidence="14">Cladode</tissue>
    </source>
</reference>
<evidence type="ECO:0000256" key="9">
    <source>
        <dbReference type="ARBA" id="ARBA00023033"/>
    </source>
</evidence>
<evidence type="ECO:0000256" key="10">
    <source>
        <dbReference type="ARBA" id="ARBA00023136"/>
    </source>
</evidence>
<evidence type="ECO:0000313" key="14">
    <source>
        <dbReference type="EMBL" id="MBA4631015.1"/>
    </source>
</evidence>
<reference evidence="14" key="1">
    <citation type="journal article" date="2013" name="J. Plant Res.">
        <title>Effect of fungi and light on seed germination of three Opuntia species from semiarid lands of central Mexico.</title>
        <authorList>
            <person name="Delgado-Sanchez P."/>
            <person name="Jimenez-Bremont J.F."/>
            <person name="Guerrero-Gonzalez Mde L."/>
            <person name="Flores J."/>
        </authorList>
    </citation>
    <scope>NUCLEOTIDE SEQUENCE</scope>
    <source>
        <tissue evidence="14">Cladode</tissue>
    </source>
</reference>
<evidence type="ECO:0000256" key="12">
    <source>
        <dbReference type="RuleBase" id="RU000461"/>
    </source>
</evidence>
<comment type="subcellular location">
    <subcellularLocation>
        <location evidence="2">Membrane</location>
    </subcellularLocation>
</comment>
<dbReference type="Pfam" id="PF00067">
    <property type="entry name" value="p450"/>
    <property type="match status" value="1"/>
</dbReference>
<feature type="binding site" description="axial binding residue" evidence="11">
    <location>
        <position position="413"/>
    </location>
    <ligand>
        <name>heme</name>
        <dbReference type="ChEBI" id="CHEBI:30413"/>
    </ligand>
    <ligandPart>
        <name>Fe</name>
        <dbReference type="ChEBI" id="CHEBI:18248"/>
    </ligandPart>
</feature>
<keyword evidence="10" id="KW-0472">Membrane</keyword>
<dbReference type="GO" id="GO:0020037">
    <property type="term" value="F:heme binding"/>
    <property type="evidence" value="ECO:0007669"/>
    <property type="project" value="InterPro"/>
</dbReference>
<evidence type="ECO:0008006" key="15">
    <source>
        <dbReference type="Google" id="ProtNLM"/>
    </source>
</evidence>
<dbReference type="InterPro" id="IPR002401">
    <property type="entry name" value="Cyt_P450_E_grp-I"/>
</dbReference>
<evidence type="ECO:0000256" key="6">
    <source>
        <dbReference type="ARBA" id="ARBA00022989"/>
    </source>
</evidence>
<dbReference type="InterPro" id="IPR017972">
    <property type="entry name" value="Cyt_P450_CS"/>
</dbReference>
<proteinExistence type="inferred from homology"/>
<dbReference type="GO" id="GO:0005506">
    <property type="term" value="F:iron ion binding"/>
    <property type="evidence" value="ECO:0007669"/>
    <property type="project" value="InterPro"/>
</dbReference>
<evidence type="ECO:0000256" key="11">
    <source>
        <dbReference type="PIRSR" id="PIRSR602401-1"/>
    </source>
</evidence>
<evidence type="ECO:0000256" key="13">
    <source>
        <dbReference type="SAM" id="MobiDB-lite"/>
    </source>
</evidence>
<dbReference type="GO" id="GO:0004497">
    <property type="term" value="F:monooxygenase activity"/>
    <property type="evidence" value="ECO:0007669"/>
    <property type="project" value="UniProtKB-KW"/>
</dbReference>
<dbReference type="Gene3D" id="1.10.630.10">
    <property type="entry name" value="Cytochrome P450"/>
    <property type="match status" value="1"/>
</dbReference>
<evidence type="ECO:0000256" key="2">
    <source>
        <dbReference type="ARBA" id="ARBA00004370"/>
    </source>
</evidence>
<dbReference type="FunFam" id="1.10.630.10:FF:000026">
    <property type="entry name" value="Cytochrome P450 82C4"/>
    <property type="match status" value="1"/>
</dbReference>
<comment type="similarity">
    <text evidence="12">Belongs to the cytochrome P450 family.</text>
</comment>
<dbReference type="SUPFAM" id="SSF48264">
    <property type="entry name" value="Cytochrome P450"/>
    <property type="match status" value="1"/>
</dbReference>
<keyword evidence="4" id="KW-0812">Transmembrane</keyword>
<protein>
    <recommendedName>
        <fullName evidence="15">Flavonoid 3'-monooxygenase</fullName>
    </recommendedName>
</protein>
<dbReference type="InterPro" id="IPR050651">
    <property type="entry name" value="Plant_Cytochrome_P450_Monoox"/>
</dbReference>
<keyword evidence="3 11" id="KW-0349">Heme</keyword>
<keyword evidence="8 11" id="KW-0408">Iron</keyword>